<evidence type="ECO:0000313" key="1">
    <source>
        <dbReference type="EMBL" id="GIX81287.1"/>
    </source>
</evidence>
<sequence>MKIEFEKKKSQKEIKKFKRRTLKRREKNLKKKSQKEIKKSCFGWMPWISICLFDTLAGVRTLYFSSVALKDSVFFFNEAFRQGVIAPDELSLLRKDRPTLSGIKGAMS</sequence>
<evidence type="ECO:0000313" key="2">
    <source>
        <dbReference type="Proteomes" id="UP001054837"/>
    </source>
</evidence>
<dbReference type="AlphaFoldDB" id="A0AAV4N9A7"/>
<comment type="caution">
    <text evidence="1">The sequence shown here is derived from an EMBL/GenBank/DDBJ whole genome shotgun (WGS) entry which is preliminary data.</text>
</comment>
<keyword evidence="2" id="KW-1185">Reference proteome</keyword>
<name>A0AAV4N9A7_9ARAC</name>
<gene>
    <name evidence="1" type="ORF">CDAR_12811</name>
</gene>
<organism evidence="1 2">
    <name type="scientific">Caerostris darwini</name>
    <dbReference type="NCBI Taxonomy" id="1538125"/>
    <lineage>
        <taxon>Eukaryota</taxon>
        <taxon>Metazoa</taxon>
        <taxon>Ecdysozoa</taxon>
        <taxon>Arthropoda</taxon>
        <taxon>Chelicerata</taxon>
        <taxon>Arachnida</taxon>
        <taxon>Araneae</taxon>
        <taxon>Araneomorphae</taxon>
        <taxon>Entelegynae</taxon>
        <taxon>Araneoidea</taxon>
        <taxon>Araneidae</taxon>
        <taxon>Caerostris</taxon>
    </lineage>
</organism>
<accession>A0AAV4N9A7</accession>
<evidence type="ECO:0008006" key="3">
    <source>
        <dbReference type="Google" id="ProtNLM"/>
    </source>
</evidence>
<protein>
    <recommendedName>
        <fullName evidence="3">Ribosomal protein S14</fullName>
    </recommendedName>
</protein>
<dbReference type="Proteomes" id="UP001054837">
    <property type="component" value="Unassembled WGS sequence"/>
</dbReference>
<proteinExistence type="predicted"/>
<reference evidence="1 2" key="1">
    <citation type="submission" date="2021-06" db="EMBL/GenBank/DDBJ databases">
        <title>Caerostris darwini draft genome.</title>
        <authorList>
            <person name="Kono N."/>
            <person name="Arakawa K."/>
        </authorList>
    </citation>
    <scope>NUCLEOTIDE SEQUENCE [LARGE SCALE GENOMIC DNA]</scope>
</reference>
<dbReference type="EMBL" id="BPLQ01001381">
    <property type="protein sequence ID" value="GIX81287.1"/>
    <property type="molecule type" value="Genomic_DNA"/>
</dbReference>